<name>A0A0E9XA35_ANGAN</name>
<feature type="compositionally biased region" description="Low complexity" evidence="1">
    <location>
        <begin position="22"/>
        <end position="36"/>
    </location>
</feature>
<evidence type="ECO:0000256" key="1">
    <source>
        <dbReference type="SAM" id="MobiDB-lite"/>
    </source>
</evidence>
<feature type="region of interest" description="Disordered" evidence="1">
    <location>
        <begin position="1"/>
        <end position="42"/>
    </location>
</feature>
<accession>A0A0E9XA35</accession>
<feature type="compositionally biased region" description="Polar residues" evidence="1">
    <location>
        <begin position="1"/>
        <end position="15"/>
    </location>
</feature>
<sequence length="42" mass="4528">MSRPRTVTCSASSAWVSPRNAPTRSGRPPTPSTSKSVRSARR</sequence>
<organism evidence="2">
    <name type="scientific">Anguilla anguilla</name>
    <name type="common">European freshwater eel</name>
    <name type="synonym">Muraena anguilla</name>
    <dbReference type="NCBI Taxonomy" id="7936"/>
    <lineage>
        <taxon>Eukaryota</taxon>
        <taxon>Metazoa</taxon>
        <taxon>Chordata</taxon>
        <taxon>Craniata</taxon>
        <taxon>Vertebrata</taxon>
        <taxon>Euteleostomi</taxon>
        <taxon>Actinopterygii</taxon>
        <taxon>Neopterygii</taxon>
        <taxon>Teleostei</taxon>
        <taxon>Anguilliformes</taxon>
        <taxon>Anguillidae</taxon>
        <taxon>Anguilla</taxon>
    </lineage>
</organism>
<dbReference type="AlphaFoldDB" id="A0A0E9XA35"/>
<reference evidence="2" key="2">
    <citation type="journal article" date="2015" name="Fish Shellfish Immunol.">
        <title>Early steps in the European eel (Anguilla anguilla)-Vibrio vulnificus interaction in the gills: Role of the RtxA13 toxin.</title>
        <authorList>
            <person name="Callol A."/>
            <person name="Pajuelo D."/>
            <person name="Ebbesson L."/>
            <person name="Teles M."/>
            <person name="MacKenzie S."/>
            <person name="Amaro C."/>
        </authorList>
    </citation>
    <scope>NUCLEOTIDE SEQUENCE</scope>
</reference>
<dbReference type="EMBL" id="GBXM01009108">
    <property type="protein sequence ID" value="JAH99469.1"/>
    <property type="molecule type" value="Transcribed_RNA"/>
</dbReference>
<reference evidence="2" key="1">
    <citation type="submission" date="2014-11" db="EMBL/GenBank/DDBJ databases">
        <authorList>
            <person name="Amaro Gonzalez C."/>
        </authorList>
    </citation>
    <scope>NUCLEOTIDE SEQUENCE</scope>
</reference>
<protein>
    <submittedName>
        <fullName evidence="2">Uncharacterized protein</fullName>
    </submittedName>
</protein>
<proteinExistence type="predicted"/>
<evidence type="ECO:0000313" key="2">
    <source>
        <dbReference type="EMBL" id="JAH99469.1"/>
    </source>
</evidence>